<evidence type="ECO:0000313" key="2">
    <source>
        <dbReference type="Proteomes" id="UP000026915"/>
    </source>
</evidence>
<protein>
    <submittedName>
        <fullName evidence="1">Uncharacterized protein</fullName>
    </submittedName>
</protein>
<name>A0A061FNC5_THECC</name>
<dbReference type="InParanoid" id="A0A061FNC5"/>
<dbReference type="AlphaFoldDB" id="A0A061FNC5"/>
<dbReference type="PANTHER" id="PTHR33321">
    <property type="match status" value="1"/>
</dbReference>
<dbReference type="HOGENOM" id="CLU_1819326_0_0_1"/>
<dbReference type="Proteomes" id="UP000026915">
    <property type="component" value="Chromosome 10"/>
</dbReference>
<dbReference type="EMBL" id="CM001888">
    <property type="protein sequence ID" value="EOY18815.1"/>
    <property type="molecule type" value="Genomic_DNA"/>
</dbReference>
<reference evidence="1 2" key="1">
    <citation type="journal article" date="2013" name="Genome Biol.">
        <title>The genome sequence of the most widely cultivated cacao type and its use to identify candidate genes regulating pod color.</title>
        <authorList>
            <person name="Motamayor J.C."/>
            <person name="Mockaitis K."/>
            <person name="Schmutz J."/>
            <person name="Haiminen N."/>
            <person name="Iii D.L."/>
            <person name="Cornejo O."/>
            <person name="Findley S.D."/>
            <person name="Zheng P."/>
            <person name="Utro F."/>
            <person name="Royaert S."/>
            <person name="Saski C."/>
            <person name="Jenkins J."/>
            <person name="Podicheti R."/>
            <person name="Zhao M."/>
            <person name="Scheffler B.E."/>
            <person name="Stack J.C."/>
            <person name="Feltus F.A."/>
            <person name="Mustiga G.M."/>
            <person name="Amores F."/>
            <person name="Phillips W."/>
            <person name="Marelli J.P."/>
            <person name="May G.D."/>
            <person name="Shapiro H."/>
            <person name="Ma J."/>
            <person name="Bustamante C.D."/>
            <person name="Schnell R.J."/>
            <person name="Main D."/>
            <person name="Gilbert D."/>
            <person name="Parida L."/>
            <person name="Kuhn D.N."/>
        </authorList>
    </citation>
    <scope>NUCLEOTIDE SEQUENCE [LARGE SCALE GENOMIC DNA]</scope>
    <source>
        <strain evidence="2">cv. Matina 1-6</strain>
    </source>
</reference>
<proteinExistence type="predicted"/>
<dbReference type="PANTHER" id="PTHR33321:SF12">
    <property type="entry name" value="PLANT BASIC SECRETORY PROTEIN (BSP) FAMILY PROTEIN"/>
    <property type="match status" value="1"/>
</dbReference>
<accession>A0A061FNC5</accession>
<dbReference type="InterPro" id="IPR007541">
    <property type="entry name" value="Uncharacterised_BSP"/>
</dbReference>
<gene>
    <name evidence="1" type="ORF">TCM_043303</name>
</gene>
<organism evidence="1 2">
    <name type="scientific">Theobroma cacao</name>
    <name type="common">Cacao</name>
    <name type="synonym">Cocoa</name>
    <dbReference type="NCBI Taxonomy" id="3641"/>
    <lineage>
        <taxon>Eukaryota</taxon>
        <taxon>Viridiplantae</taxon>
        <taxon>Streptophyta</taxon>
        <taxon>Embryophyta</taxon>
        <taxon>Tracheophyta</taxon>
        <taxon>Spermatophyta</taxon>
        <taxon>Magnoliopsida</taxon>
        <taxon>eudicotyledons</taxon>
        <taxon>Gunneridae</taxon>
        <taxon>Pentapetalae</taxon>
        <taxon>rosids</taxon>
        <taxon>malvids</taxon>
        <taxon>Malvales</taxon>
        <taxon>Malvaceae</taxon>
        <taxon>Byttnerioideae</taxon>
        <taxon>Theobroma</taxon>
    </lineage>
</organism>
<sequence>MHVTPDSVGRAVLLEEKYGSSLCSRSSGLLSADVIMIFVSEALTSLQAFPVTWNFNFFPDVTFNLPYRTLISFVNYMGNYSGDVKREFTGIIVHEADHVEQWNGNGQTLGGLIEGIADYIRLKAGYAPPHWVRQIIDLLCIC</sequence>
<keyword evidence="2" id="KW-1185">Reference proteome</keyword>
<evidence type="ECO:0000313" key="1">
    <source>
        <dbReference type="EMBL" id="EOY18815.1"/>
    </source>
</evidence>
<dbReference type="Pfam" id="PF04450">
    <property type="entry name" value="BSP"/>
    <property type="match status" value="1"/>
</dbReference>
<dbReference type="Gramene" id="EOY18815">
    <property type="protein sequence ID" value="EOY18815"/>
    <property type="gene ID" value="TCM_043303"/>
</dbReference>
<dbReference type="STRING" id="3641.A0A061FNC5"/>